<keyword evidence="6" id="KW-0238">DNA-binding</keyword>
<dbReference type="GO" id="GO:0005634">
    <property type="term" value="C:nucleus"/>
    <property type="evidence" value="ECO:0007669"/>
    <property type="project" value="UniProtKB-SubCell"/>
</dbReference>
<dbReference type="GO" id="GO:0046983">
    <property type="term" value="F:protein dimerization activity"/>
    <property type="evidence" value="ECO:0007669"/>
    <property type="project" value="InterPro"/>
</dbReference>
<keyword evidence="15" id="KW-1185">Reference proteome</keyword>
<dbReference type="PROSITE" id="PS50013">
    <property type="entry name" value="CHROMO_2"/>
    <property type="match status" value="1"/>
</dbReference>
<dbReference type="Proteomes" id="UP001190700">
    <property type="component" value="Unassembled WGS sequence"/>
</dbReference>
<comment type="caution">
    <text evidence="14">The sequence shown here is derived from an EMBL/GenBank/DDBJ whole genome shotgun (WGS) entry which is preliminary data.</text>
</comment>
<dbReference type="InterPro" id="IPR003656">
    <property type="entry name" value="Znf_BED"/>
</dbReference>
<evidence type="ECO:0000256" key="3">
    <source>
        <dbReference type="ARBA" id="ARBA00022771"/>
    </source>
</evidence>
<feature type="domain" description="Chromo" evidence="12">
    <location>
        <begin position="45"/>
        <end position="104"/>
    </location>
</feature>
<dbReference type="GO" id="GO:0003677">
    <property type="term" value="F:DNA binding"/>
    <property type="evidence" value="ECO:0007669"/>
    <property type="project" value="UniProtKB-KW"/>
</dbReference>
<proteinExistence type="predicted"/>
<dbReference type="InterPro" id="IPR000953">
    <property type="entry name" value="Chromo/chromo_shadow_dom"/>
</dbReference>
<evidence type="ECO:0000259" key="12">
    <source>
        <dbReference type="PROSITE" id="PS50013"/>
    </source>
</evidence>
<evidence type="ECO:0000259" key="13">
    <source>
        <dbReference type="PROSITE" id="PS50808"/>
    </source>
</evidence>
<evidence type="ECO:0000256" key="1">
    <source>
        <dbReference type="ARBA" id="ARBA00004123"/>
    </source>
</evidence>
<dbReference type="InterPro" id="IPR036236">
    <property type="entry name" value="Znf_C2H2_sf"/>
</dbReference>
<dbReference type="Pfam" id="PF05699">
    <property type="entry name" value="Dimer_Tnp_hAT"/>
    <property type="match status" value="1"/>
</dbReference>
<dbReference type="InterPro" id="IPR012337">
    <property type="entry name" value="RNaseH-like_sf"/>
</dbReference>
<evidence type="ECO:0000256" key="10">
    <source>
        <dbReference type="SAM" id="Coils"/>
    </source>
</evidence>
<evidence type="ECO:0000256" key="7">
    <source>
        <dbReference type="ARBA" id="ARBA00023163"/>
    </source>
</evidence>
<dbReference type="InterPro" id="IPR008906">
    <property type="entry name" value="HATC_C_dom"/>
</dbReference>
<dbReference type="InterPro" id="IPR016197">
    <property type="entry name" value="Chromo-like_dom_sf"/>
</dbReference>
<dbReference type="EMBL" id="LGRX02003065">
    <property type="protein sequence ID" value="KAK3283032.1"/>
    <property type="molecule type" value="Genomic_DNA"/>
</dbReference>
<dbReference type="AlphaFoldDB" id="A0AAE0GRU1"/>
<dbReference type="SUPFAM" id="SSF57667">
    <property type="entry name" value="beta-beta-alpha zinc fingers"/>
    <property type="match status" value="1"/>
</dbReference>
<evidence type="ECO:0000256" key="9">
    <source>
        <dbReference type="PROSITE-ProRule" id="PRU00027"/>
    </source>
</evidence>
<keyword evidence="2" id="KW-0479">Metal-binding</keyword>
<accession>A0AAE0GRU1</accession>
<evidence type="ECO:0000313" key="14">
    <source>
        <dbReference type="EMBL" id="KAK3283032.1"/>
    </source>
</evidence>
<reference evidence="14 15" key="1">
    <citation type="journal article" date="2015" name="Genome Biol. Evol.">
        <title>Comparative Genomics of a Bacterivorous Green Alga Reveals Evolutionary Causalities and Consequences of Phago-Mixotrophic Mode of Nutrition.</title>
        <authorList>
            <person name="Burns J.A."/>
            <person name="Paasch A."/>
            <person name="Narechania A."/>
            <person name="Kim E."/>
        </authorList>
    </citation>
    <scope>NUCLEOTIDE SEQUENCE [LARGE SCALE GENOMIC DNA]</scope>
    <source>
        <strain evidence="14 15">PLY_AMNH</strain>
    </source>
</reference>
<evidence type="ECO:0000256" key="2">
    <source>
        <dbReference type="ARBA" id="ARBA00022723"/>
    </source>
</evidence>
<dbReference type="Pfam" id="PF02892">
    <property type="entry name" value="zf-BED"/>
    <property type="match status" value="1"/>
</dbReference>
<organism evidence="14 15">
    <name type="scientific">Cymbomonas tetramitiformis</name>
    <dbReference type="NCBI Taxonomy" id="36881"/>
    <lineage>
        <taxon>Eukaryota</taxon>
        <taxon>Viridiplantae</taxon>
        <taxon>Chlorophyta</taxon>
        <taxon>Pyramimonadophyceae</taxon>
        <taxon>Pyramimonadales</taxon>
        <taxon>Pyramimonadaceae</taxon>
        <taxon>Cymbomonas</taxon>
    </lineage>
</organism>
<dbReference type="GO" id="GO:0008270">
    <property type="term" value="F:zinc ion binding"/>
    <property type="evidence" value="ECO:0007669"/>
    <property type="project" value="UniProtKB-KW"/>
</dbReference>
<evidence type="ECO:0000256" key="8">
    <source>
        <dbReference type="ARBA" id="ARBA00023242"/>
    </source>
</evidence>
<dbReference type="SMART" id="SM00298">
    <property type="entry name" value="CHROMO"/>
    <property type="match status" value="1"/>
</dbReference>
<comment type="subcellular location">
    <subcellularLocation>
        <location evidence="1">Nucleus</location>
    </subcellularLocation>
</comment>
<dbReference type="InterPro" id="IPR023780">
    <property type="entry name" value="Chromo_domain"/>
</dbReference>
<name>A0AAE0GRU1_9CHLO</name>
<dbReference type="InterPro" id="IPR052035">
    <property type="entry name" value="ZnF_BED_domain_contain"/>
</dbReference>
<feature type="coiled-coil region" evidence="10">
    <location>
        <begin position="82"/>
        <end position="125"/>
    </location>
</feature>
<keyword evidence="4" id="KW-0862">Zinc</keyword>
<evidence type="ECO:0008006" key="16">
    <source>
        <dbReference type="Google" id="ProtNLM"/>
    </source>
</evidence>
<keyword evidence="7" id="KW-0804">Transcription</keyword>
<keyword evidence="8" id="KW-0539">Nucleus</keyword>
<dbReference type="SUPFAM" id="SSF54160">
    <property type="entry name" value="Chromo domain-like"/>
    <property type="match status" value="1"/>
</dbReference>
<protein>
    <recommendedName>
        <fullName evidence="16">Chromo domain-containing protein</fullName>
    </recommendedName>
</protein>
<gene>
    <name evidence="14" type="ORF">CYMTET_9255</name>
</gene>
<dbReference type="PROSITE" id="PS50808">
    <property type="entry name" value="ZF_BED"/>
    <property type="match status" value="1"/>
</dbReference>
<dbReference type="PANTHER" id="PTHR46481">
    <property type="entry name" value="ZINC FINGER BED DOMAIN-CONTAINING PROTEIN 4"/>
    <property type="match status" value="1"/>
</dbReference>
<feature type="region of interest" description="Disordered" evidence="11">
    <location>
        <begin position="1"/>
        <end position="35"/>
    </location>
</feature>
<keyword evidence="10" id="KW-0175">Coiled coil</keyword>
<keyword evidence="5" id="KW-0805">Transcription regulation</keyword>
<dbReference type="SUPFAM" id="SSF53098">
    <property type="entry name" value="Ribonuclease H-like"/>
    <property type="match status" value="1"/>
</dbReference>
<evidence type="ECO:0000256" key="11">
    <source>
        <dbReference type="SAM" id="MobiDB-lite"/>
    </source>
</evidence>
<sequence length="810" mass="91499">MGKRGRGAVRSKASSGVTLLAQGKGRVKRTQLSPFDPAGSDDNVYVVREIKAERLKGCAPQWLIGWQGYTDREDTWEPIENLAGYEVEIREFRERKKQEISEVEAEEIERKKQKREQEAAEAITDDGFEDGYGGKRRSAVWKYFQIQIDEATKKIIYVRCTLCPQGTKAAHYCGNTANLRVHLSSCHKNEYCQLIAADSSDIVDLSAHGESEGTQSTIEALVPVITPEKRDELHKLISLWLVRCGRPLSLPENDQEFRDIFYCLTKGQYVPPTAYNLVVQNILKLSVEGKERLVRKLKALLEEGILPSIGGDIWSQGGISIFGIMVYFVDRNFEYNELLLAAIPFSDVRHTGPELEKATKVACADVGLGEYNAELGRDAVDTVNEYVHASCSDNASNIVAGWKFFDGHECSDHTIALIVLAFLEQVAVRKVFTKLRGMTTHFNHSVIGSKLLRQCQKRHEVTESKPPQDNDTRSGWGGACKQATWYYNNQTAIQMYDVESPVRAATAAPNPDGSAYKEHQLLIHEWDIVRHPPLKYENRQVLIQNEDVKAARELMYKACCTRWFNNLQDCKLEDFAVATFLDPRHKNFKFKYMERFMRGELTVKQVEAWVKNIYEKDWKVAPSKDATDEPSAKRPKGIEKVSPVVSFFGDSDDEDEDPTPAASAAGGADEGVDEWLAYMALPEAKKDVDVLKWWKKNESELPALSRMARQFLGVPASTAGFKGVNLTPAEKMLNKFMSSCREAVEWAFGKVLQYQAYLDFKKNLKILLSPVSNQYKAGVLVTNMHTCLYGCTSSRYFDCDPPTLEEYRAL</sequence>
<dbReference type="Gene3D" id="2.40.50.40">
    <property type="match status" value="1"/>
</dbReference>
<keyword evidence="3 9" id="KW-0863">Zinc-finger</keyword>
<evidence type="ECO:0000256" key="6">
    <source>
        <dbReference type="ARBA" id="ARBA00023125"/>
    </source>
</evidence>
<feature type="region of interest" description="Disordered" evidence="11">
    <location>
        <begin position="649"/>
        <end position="668"/>
    </location>
</feature>
<dbReference type="CDD" id="cd00024">
    <property type="entry name" value="CD_CSD"/>
    <property type="match status" value="1"/>
</dbReference>
<dbReference type="Pfam" id="PF00385">
    <property type="entry name" value="Chromo"/>
    <property type="match status" value="1"/>
</dbReference>
<evidence type="ECO:0000256" key="5">
    <source>
        <dbReference type="ARBA" id="ARBA00023015"/>
    </source>
</evidence>
<evidence type="ECO:0000313" key="15">
    <source>
        <dbReference type="Proteomes" id="UP001190700"/>
    </source>
</evidence>
<dbReference type="PANTHER" id="PTHR46481:SF10">
    <property type="entry name" value="ZINC FINGER BED DOMAIN-CONTAINING PROTEIN 39"/>
    <property type="match status" value="1"/>
</dbReference>
<evidence type="ECO:0000256" key="4">
    <source>
        <dbReference type="ARBA" id="ARBA00022833"/>
    </source>
</evidence>
<dbReference type="GO" id="GO:0009791">
    <property type="term" value="P:post-embryonic development"/>
    <property type="evidence" value="ECO:0007669"/>
    <property type="project" value="UniProtKB-ARBA"/>
</dbReference>
<feature type="domain" description="BED-type" evidence="13">
    <location>
        <begin position="135"/>
        <end position="194"/>
    </location>
</feature>